<dbReference type="InParanoid" id="A0A5K4F5T3"/>
<evidence type="ECO:0000256" key="1">
    <source>
        <dbReference type="SAM" id="Phobius"/>
    </source>
</evidence>
<reference evidence="4" key="2">
    <citation type="submission" date="2019-11" db="UniProtKB">
        <authorList>
            <consortium name="WormBaseParasite"/>
        </authorList>
    </citation>
    <scope>IDENTIFICATION</scope>
    <source>
        <strain evidence="4">Puerto Rican</strain>
    </source>
</reference>
<keyword evidence="1" id="KW-1133">Transmembrane helix</keyword>
<keyword evidence="3" id="KW-1185">Reference proteome</keyword>
<sequence length="108" mass="12033">MRLSILCLILCLTVFVPFIHAYKRPHTSTAVEQNNENKFGQGLSGMGLIPRTKEEDEGDDIADAVSSAAVVVKRIITSLLILILMKMVISRKCLIILLMESLIVMFIE</sequence>
<evidence type="ECO:0000313" key="3">
    <source>
        <dbReference type="Proteomes" id="UP000008854"/>
    </source>
</evidence>
<organism evidence="3 4">
    <name type="scientific">Schistosoma mansoni</name>
    <name type="common">Blood fluke</name>
    <dbReference type="NCBI Taxonomy" id="6183"/>
    <lineage>
        <taxon>Eukaryota</taxon>
        <taxon>Metazoa</taxon>
        <taxon>Spiralia</taxon>
        <taxon>Lophotrochozoa</taxon>
        <taxon>Platyhelminthes</taxon>
        <taxon>Trematoda</taxon>
        <taxon>Digenea</taxon>
        <taxon>Strigeidida</taxon>
        <taxon>Schistosomatoidea</taxon>
        <taxon>Schistosomatidae</taxon>
        <taxon>Schistosoma</taxon>
    </lineage>
</organism>
<proteinExistence type="predicted"/>
<evidence type="ECO:0000256" key="2">
    <source>
        <dbReference type="SAM" id="SignalP"/>
    </source>
</evidence>
<keyword evidence="2" id="KW-0732">Signal</keyword>
<dbReference type="WBParaSite" id="Smp_324360.1">
    <property type="protein sequence ID" value="Smp_324360.1"/>
    <property type="gene ID" value="Smp_324360"/>
</dbReference>
<feature type="transmembrane region" description="Helical" evidence="1">
    <location>
        <begin position="64"/>
        <end position="84"/>
    </location>
</feature>
<dbReference type="AlphaFoldDB" id="A0A5K4F5T3"/>
<protein>
    <submittedName>
        <fullName evidence="4">Secreted protein</fullName>
    </submittedName>
</protein>
<accession>A0A5K4F5T3</accession>
<evidence type="ECO:0000313" key="4">
    <source>
        <dbReference type="WBParaSite" id="Smp_324360.1"/>
    </source>
</evidence>
<dbReference type="Proteomes" id="UP000008854">
    <property type="component" value="Unassembled WGS sequence"/>
</dbReference>
<keyword evidence="1" id="KW-0812">Transmembrane</keyword>
<name>A0A5K4F5T3_SCHMA</name>
<feature type="chain" id="PRO_5024325601" evidence="2">
    <location>
        <begin position="22"/>
        <end position="108"/>
    </location>
</feature>
<keyword evidence="1" id="KW-0472">Membrane</keyword>
<feature type="signal peptide" evidence="2">
    <location>
        <begin position="1"/>
        <end position="21"/>
    </location>
</feature>
<reference evidence="3" key="1">
    <citation type="journal article" date="2012" name="PLoS Negl. Trop. Dis.">
        <title>A systematically improved high quality genome and transcriptome of the human blood fluke Schistosoma mansoni.</title>
        <authorList>
            <person name="Protasio A.V."/>
            <person name="Tsai I.J."/>
            <person name="Babbage A."/>
            <person name="Nichol S."/>
            <person name="Hunt M."/>
            <person name="Aslett M.A."/>
            <person name="De Silva N."/>
            <person name="Velarde G.S."/>
            <person name="Anderson T.J."/>
            <person name="Clark R.C."/>
            <person name="Davidson C."/>
            <person name="Dillon G.P."/>
            <person name="Holroyd N.E."/>
            <person name="LoVerde P.T."/>
            <person name="Lloyd C."/>
            <person name="McQuillan J."/>
            <person name="Oliveira G."/>
            <person name="Otto T.D."/>
            <person name="Parker-Manuel S.J."/>
            <person name="Quail M.A."/>
            <person name="Wilson R.A."/>
            <person name="Zerlotini A."/>
            <person name="Dunne D.W."/>
            <person name="Berriman M."/>
        </authorList>
    </citation>
    <scope>NUCLEOTIDE SEQUENCE [LARGE SCALE GENOMIC DNA]</scope>
    <source>
        <strain evidence="3">Puerto Rican</strain>
    </source>
</reference>